<proteinExistence type="predicted"/>
<dbReference type="AlphaFoldDB" id="X1VTP9"/>
<dbReference type="EMBL" id="BARW01036823">
    <property type="protein sequence ID" value="GAJ20841.1"/>
    <property type="molecule type" value="Genomic_DNA"/>
</dbReference>
<gene>
    <name evidence="1" type="ORF">S12H4_57048</name>
</gene>
<evidence type="ECO:0000313" key="1">
    <source>
        <dbReference type="EMBL" id="GAJ20841.1"/>
    </source>
</evidence>
<feature type="non-terminal residue" evidence="1">
    <location>
        <position position="1"/>
    </location>
</feature>
<name>X1VTP9_9ZZZZ</name>
<accession>X1VTP9</accession>
<organism evidence="1">
    <name type="scientific">marine sediment metagenome</name>
    <dbReference type="NCBI Taxonomy" id="412755"/>
    <lineage>
        <taxon>unclassified sequences</taxon>
        <taxon>metagenomes</taxon>
        <taxon>ecological metagenomes</taxon>
    </lineage>
</organism>
<reference evidence="1" key="1">
    <citation type="journal article" date="2014" name="Front. Microbiol.">
        <title>High frequency of phylogenetically diverse reductive dehalogenase-homologous genes in deep subseafloor sedimentary metagenomes.</title>
        <authorList>
            <person name="Kawai M."/>
            <person name="Futagami T."/>
            <person name="Toyoda A."/>
            <person name="Takaki Y."/>
            <person name="Nishi S."/>
            <person name="Hori S."/>
            <person name="Arai W."/>
            <person name="Tsubouchi T."/>
            <person name="Morono Y."/>
            <person name="Uchiyama I."/>
            <person name="Ito T."/>
            <person name="Fujiyama A."/>
            <person name="Inagaki F."/>
            <person name="Takami H."/>
        </authorList>
    </citation>
    <scope>NUCLEOTIDE SEQUENCE</scope>
    <source>
        <strain evidence="1">Expedition CK06-06</strain>
    </source>
</reference>
<comment type="caution">
    <text evidence="1">The sequence shown here is derived from an EMBL/GenBank/DDBJ whole genome shotgun (WGS) entry which is preliminary data.</text>
</comment>
<sequence length="98" mass="11301">NPSTNWIFFAAISASTTVAALPYEVDYQNIPQGQAQYMISKDITDWANAFKVQMPTISVQDIDKYNTIIDFTEKLIKNSKDIEQEYVDIVNENFWDLI</sequence>
<protein>
    <submittedName>
        <fullName evidence="1">Uncharacterized protein</fullName>
    </submittedName>
</protein>